<feature type="region of interest" description="Disordered" evidence="1">
    <location>
        <begin position="1"/>
        <end position="31"/>
    </location>
</feature>
<feature type="compositionally biased region" description="Pro residues" evidence="1">
    <location>
        <begin position="776"/>
        <end position="788"/>
    </location>
</feature>
<sequence length="798" mass="84415">MKHHGEAETARKTAPRPRHARPRRAPSATSLGTATAFALLLTGATAAPGHAAPMATATATAVTGTFASADTPGPGVVAPVITRPADGSTVQVGRRNPRINFAGTGEPGATLALQYRKAHTASWKTLTSFTGLVGPDRKWAVTSLFPDGELTDGSFAFRVIQKTDQRERTSAPITLTIQLGIQPAQFTTPREGVSLSKAFFLDFGGIGEPGARISLSYGPDRTPMALRNSPRVGADGTWAATAEKYSVPAGTHDIYVSEDAAPGQEDKRTITFITDRNASQLQWNVTSTTTRVRAGGTMRLYGWTNSMDPVGDVTVQLTTQGRRFPLGTFATKPYGNGTSSAIFDVSGVPVPVGVPAGMANLVLTDPRNPDNFDSIPVEILPSMELKLKLTAENGASGRVFSGTAQPGSTLQFQRADGSWTDAAAETQPSADGTIHDEYRIGSSWKGEWDWAHLKARQVYPSGESTPAIDVPVELPAPSVSLVTWSGKQVIVKGTTVGDDDGKGTVQVQAADGTWFDAGGTSSNGSFSLSLDPSRLGETFRVRFIDDWTKRPTPPSAELRYRTPLKLKLTAENGNRNRTLVGSGQSGTAIQFQKPDGSWVTAPDTTAPSDDGTVEDGYRYPKWKPSWDWRNLTARQLYPNGDTGPAVDVPVAFPAPEISKVARTEKDVTVTGTTLGDEDGKGRMQVLGADGTWFDQDGYSGSGSFTLHVDPAKLGATFAVRFVDDWTGKATPASPAQHTPAPAQAPTPDPARSPRSAQGSDSTPAPEPTRGAQPTQAPSPAPAQTPSPTPTQATADDKR</sequence>
<feature type="compositionally biased region" description="Low complexity" evidence="1">
    <location>
        <begin position="729"/>
        <end position="741"/>
    </location>
</feature>
<comment type="caution">
    <text evidence="2">The sequence shown here is derived from an EMBL/GenBank/DDBJ whole genome shotgun (WGS) entry which is preliminary data.</text>
</comment>
<organism evidence="2 3">
    <name type="scientific">Streptomyces huasconensis</name>
    <dbReference type="NCBI Taxonomy" id="1854574"/>
    <lineage>
        <taxon>Bacteria</taxon>
        <taxon>Bacillati</taxon>
        <taxon>Actinomycetota</taxon>
        <taxon>Actinomycetes</taxon>
        <taxon>Kitasatosporales</taxon>
        <taxon>Streptomycetaceae</taxon>
        <taxon>Streptomyces</taxon>
    </lineage>
</organism>
<dbReference type="EMBL" id="JBEYRS010000029">
    <property type="protein sequence ID" value="MEW2367685.1"/>
    <property type="molecule type" value="Genomic_DNA"/>
</dbReference>
<gene>
    <name evidence="2" type="ORF">AB0887_37905</name>
</gene>
<dbReference type="RefSeq" id="WP_359773820.1">
    <property type="nucleotide sequence ID" value="NZ_JBEYRR010000001.1"/>
</dbReference>
<feature type="compositionally biased region" description="Basic and acidic residues" evidence="1">
    <location>
        <begin position="1"/>
        <end position="11"/>
    </location>
</feature>
<feature type="compositionally biased region" description="Low complexity" evidence="1">
    <location>
        <begin position="789"/>
        <end position="798"/>
    </location>
</feature>
<proteinExistence type="predicted"/>
<feature type="compositionally biased region" description="Basic residues" evidence="1">
    <location>
        <begin position="13"/>
        <end position="24"/>
    </location>
</feature>
<evidence type="ECO:0000256" key="1">
    <source>
        <dbReference type="SAM" id="MobiDB-lite"/>
    </source>
</evidence>
<protein>
    <submittedName>
        <fullName evidence="2">Uncharacterized protein</fullName>
    </submittedName>
</protein>
<reference evidence="2 3" key="1">
    <citation type="submission" date="2024-06" db="EMBL/GenBank/DDBJ databases">
        <title>The Natural Products Discovery Center: Release of the First 8490 Sequenced Strains for Exploring Actinobacteria Biosynthetic Diversity.</title>
        <authorList>
            <person name="Kalkreuter E."/>
            <person name="Kautsar S.A."/>
            <person name="Yang D."/>
            <person name="Bader C.D."/>
            <person name="Teijaro C.N."/>
            <person name="Fluegel L."/>
            <person name="Davis C.M."/>
            <person name="Simpson J.R."/>
            <person name="Lauterbach L."/>
            <person name="Steele A.D."/>
            <person name="Gui C."/>
            <person name="Meng S."/>
            <person name="Li G."/>
            <person name="Viehrig K."/>
            <person name="Ye F."/>
            <person name="Su P."/>
            <person name="Kiefer A.F."/>
            <person name="Nichols A."/>
            <person name="Cepeda A.J."/>
            <person name="Yan W."/>
            <person name="Fan B."/>
            <person name="Jiang Y."/>
            <person name="Adhikari A."/>
            <person name="Zheng C.-J."/>
            <person name="Schuster L."/>
            <person name="Cowan T.M."/>
            <person name="Smanski M.J."/>
            <person name="Chevrette M.G."/>
            <person name="De Carvalho L.P.S."/>
            <person name="Shen B."/>
        </authorList>
    </citation>
    <scope>NUCLEOTIDE SEQUENCE [LARGE SCALE GENOMIC DNA]</scope>
    <source>
        <strain evidence="2 3">NPDC047833</strain>
    </source>
</reference>
<keyword evidence="3" id="KW-1185">Reference proteome</keyword>
<feature type="region of interest" description="Disordered" evidence="1">
    <location>
        <begin position="728"/>
        <end position="798"/>
    </location>
</feature>
<name>A0ABV3M7J9_9ACTN</name>
<dbReference type="Proteomes" id="UP001553843">
    <property type="component" value="Unassembled WGS sequence"/>
</dbReference>
<accession>A0ABV3M7J9</accession>
<evidence type="ECO:0000313" key="2">
    <source>
        <dbReference type="EMBL" id="MEW2367685.1"/>
    </source>
</evidence>
<evidence type="ECO:0000313" key="3">
    <source>
        <dbReference type="Proteomes" id="UP001553843"/>
    </source>
</evidence>